<dbReference type="InterPro" id="IPR003593">
    <property type="entry name" value="AAA+_ATPase"/>
</dbReference>
<keyword evidence="6" id="KW-1185">Reference proteome</keyword>
<evidence type="ECO:0000256" key="1">
    <source>
        <dbReference type="ARBA" id="ARBA00022448"/>
    </source>
</evidence>
<dbReference type="SMART" id="SM00382">
    <property type="entry name" value="AAA"/>
    <property type="match status" value="1"/>
</dbReference>
<keyword evidence="3 5" id="KW-0067">ATP-binding</keyword>
<dbReference type="GO" id="GO:0016887">
    <property type="term" value="F:ATP hydrolysis activity"/>
    <property type="evidence" value="ECO:0007669"/>
    <property type="project" value="InterPro"/>
</dbReference>
<dbReference type="InterPro" id="IPR003439">
    <property type="entry name" value="ABC_transporter-like_ATP-bd"/>
</dbReference>
<evidence type="ECO:0000256" key="3">
    <source>
        <dbReference type="ARBA" id="ARBA00022840"/>
    </source>
</evidence>
<gene>
    <name evidence="5" type="ORF">EV643_11289</name>
</gene>
<dbReference type="Proteomes" id="UP000295388">
    <property type="component" value="Unassembled WGS sequence"/>
</dbReference>
<comment type="caution">
    <text evidence="5">The sequence shown here is derived from an EMBL/GenBank/DDBJ whole genome shotgun (WGS) entry which is preliminary data.</text>
</comment>
<dbReference type="Gene3D" id="3.40.50.300">
    <property type="entry name" value="P-loop containing nucleotide triphosphate hydrolases"/>
    <property type="match status" value="1"/>
</dbReference>
<evidence type="ECO:0000256" key="2">
    <source>
        <dbReference type="ARBA" id="ARBA00022741"/>
    </source>
</evidence>
<evidence type="ECO:0000259" key="4">
    <source>
        <dbReference type="PROSITE" id="PS50893"/>
    </source>
</evidence>
<feature type="domain" description="ABC transporter" evidence="4">
    <location>
        <begin position="5"/>
        <end position="230"/>
    </location>
</feature>
<dbReference type="AlphaFoldDB" id="A0A4R6KD52"/>
<keyword evidence="1" id="KW-0813">Transport</keyword>
<dbReference type="PROSITE" id="PS50893">
    <property type="entry name" value="ABC_TRANSPORTER_2"/>
    <property type="match status" value="1"/>
</dbReference>
<dbReference type="PANTHER" id="PTHR42939">
    <property type="entry name" value="ABC TRANSPORTER ATP-BINDING PROTEIN ALBC-RELATED"/>
    <property type="match status" value="1"/>
</dbReference>
<name>A0A4R6KD52_9ACTN</name>
<dbReference type="OrthoDB" id="9804819at2"/>
<evidence type="ECO:0000313" key="6">
    <source>
        <dbReference type="Proteomes" id="UP000295388"/>
    </source>
</evidence>
<proteinExistence type="predicted"/>
<dbReference type="PANTHER" id="PTHR42939:SF1">
    <property type="entry name" value="ABC TRANSPORTER ATP-BINDING PROTEIN ALBC-RELATED"/>
    <property type="match status" value="1"/>
</dbReference>
<organism evidence="5 6">
    <name type="scientific">Kribbella caucasensis</name>
    <dbReference type="NCBI Taxonomy" id="2512215"/>
    <lineage>
        <taxon>Bacteria</taxon>
        <taxon>Bacillati</taxon>
        <taxon>Actinomycetota</taxon>
        <taxon>Actinomycetes</taxon>
        <taxon>Propionibacteriales</taxon>
        <taxon>Kribbellaceae</taxon>
        <taxon>Kribbella</taxon>
    </lineage>
</organism>
<dbReference type="SUPFAM" id="SSF52540">
    <property type="entry name" value="P-loop containing nucleoside triphosphate hydrolases"/>
    <property type="match status" value="1"/>
</dbReference>
<reference evidence="5 6" key="1">
    <citation type="submission" date="2019-03" db="EMBL/GenBank/DDBJ databases">
        <title>Genomic Encyclopedia of Type Strains, Phase III (KMG-III): the genomes of soil and plant-associated and newly described type strains.</title>
        <authorList>
            <person name="Whitman W."/>
        </authorList>
    </citation>
    <scope>NUCLEOTIDE SEQUENCE [LARGE SCALE GENOMIC DNA]</scope>
    <source>
        <strain evidence="5 6">VKM Ac-2527</strain>
    </source>
</reference>
<dbReference type="InterPro" id="IPR027417">
    <property type="entry name" value="P-loop_NTPase"/>
</dbReference>
<dbReference type="GO" id="GO:0005524">
    <property type="term" value="F:ATP binding"/>
    <property type="evidence" value="ECO:0007669"/>
    <property type="project" value="UniProtKB-KW"/>
</dbReference>
<protein>
    <submittedName>
        <fullName evidence="5">ABC-2 type transport system ATP-binding protein</fullName>
    </submittedName>
</protein>
<dbReference type="EMBL" id="SNWQ01000012">
    <property type="protein sequence ID" value="TDO45765.1"/>
    <property type="molecule type" value="Genomic_DNA"/>
</dbReference>
<dbReference type="Pfam" id="PF00005">
    <property type="entry name" value="ABC_tran"/>
    <property type="match status" value="1"/>
</dbReference>
<dbReference type="CDD" id="cd03230">
    <property type="entry name" value="ABC_DR_subfamily_A"/>
    <property type="match status" value="1"/>
</dbReference>
<keyword evidence="2" id="KW-0547">Nucleotide-binding</keyword>
<accession>A0A4R6KD52</accession>
<evidence type="ECO:0000313" key="5">
    <source>
        <dbReference type="EMBL" id="TDO45765.1"/>
    </source>
</evidence>
<dbReference type="InterPro" id="IPR051782">
    <property type="entry name" value="ABC_Transporter_VariousFunc"/>
</dbReference>
<sequence>MSTVLETTGLGKRYGGTWALRDCTLRLPAGRVAALVGPNGAGKTTLLHLAVGLLRPDAGTVQVLGRTPAADSGLLTRIGFVAQDSPLYPDFTVPDLLKMGQKLNQRWDSEFASARLERLRIPFDRKVGKLSGGQRAQVALALALAKRPEFLLLDEPVASLDPLARREFLQALMGGVADDGTTVLLSSHLVADLERVCDYLIVLQESRVQVLGSVDDLLAEHQVLIGPRRAAAQASPAGVASVIRESHTDKQSTLLVRTNGPILDPAWTTRDLSLEDLVLAYLADPSAGVLPGPSPLGMDLTS</sequence>
<dbReference type="RefSeq" id="WP_133802397.1">
    <property type="nucleotide sequence ID" value="NZ_SNWQ01000012.1"/>
</dbReference>